<feature type="transmembrane region" description="Helical" evidence="1">
    <location>
        <begin position="52"/>
        <end position="77"/>
    </location>
</feature>
<gene>
    <name evidence="2" type="ORF">CGLY_06310</name>
</gene>
<proteinExistence type="predicted"/>
<evidence type="ECO:0000313" key="2">
    <source>
        <dbReference type="EMBL" id="AHW63710.1"/>
    </source>
</evidence>
<evidence type="ECO:0000313" key="3">
    <source>
        <dbReference type="Proteomes" id="UP000023703"/>
    </source>
</evidence>
<feature type="transmembrane region" description="Helical" evidence="1">
    <location>
        <begin position="21"/>
        <end position="46"/>
    </location>
</feature>
<dbReference type="RefSeq" id="WP_038547526.1">
    <property type="nucleotide sequence ID" value="NZ_CP006842.1"/>
</dbReference>
<protein>
    <submittedName>
        <fullName evidence="2">Putative membrane protein</fullName>
    </submittedName>
</protein>
<dbReference type="KEGG" id="cgy:CGLY_06310"/>
<reference evidence="2 3" key="1">
    <citation type="journal article" date="2015" name="Int. J. Syst. Evol. Microbiol.">
        <title>Revisiting Corynebacterium glyciniphilum (ex Kubota et al., 1972) sp. nov., nom. rev., isolated from putrefied banana.</title>
        <authorList>
            <person name="Al-Dilaimi A."/>
            <person name="Bednarz H."/>
            <person name="Lomker A."/>
            <person name="Niehaus K."/>
            <person name="Kalinowski J."/>
            <person name="Ruckert C."/>
        </authorList>
    </citation>
    <scope>NUCLEOTIDE SEQUENCE [LARGE SCALE GENOMIC DNA]</scope>
    <source>
        <strain evidence="2">AJ 3170</strain>
    </source>
</reference>
<keyword evidence="1" id="KW-0472">Membrane</keyword>
<keyword evidence="1" id="KW-1133">Transmembrane helix</keyword>
<name>X5E8F6_9CORY</name>
<dbReference type="HOGENOM" id="CLU_1666449_0_0_11"/>
<dbReference type="AlphaFoldDB" id="X5E8F6"/>
<accession>X5E8F6</accession>
<keyword evidence="3" id="KW-1185">Reference proteome</keyword>
<feature type="transmembrane region" description="Helical" evidence="1">
    <location>
        <begin position="130"/>
        <end position="156"/>
    </location>
</feature>
<dbReference type="Proteomes" id="UP000023703">
    <property type="component" value="Chromosome"/>
</dbReference>
<dbReference type="OrthoDB" id="9844730at2"/>
<dbReference type="eggNOG" id="ENOG5031MYF">
    <property type="taxonomic scope" value="Bacteria"/>
</dbReference>
<organism evidence="2 3">
    <name type="scientific">Corynebacterium glyciniphilum AJ 3170</name>
    <dbReference type="NCBI Taxonomy" id="1404245"/>
    <lineage>
        <taxon>Bacteria</taxon>
        <taxon>Bacillati</taxon>
        <taxon>Actinomycetota</taxon>
        <taxon>Actinomycetes</taxon>
        <taxon>Mycobacteriales</taxon>
        <taxon>Corynebacteriaceae</taxon>
        <taxon>Corynebacterium</taxon>
    </lineage>
</organism>
<keyword evidence="1" id="KW-0812">Transmembrane</keyword>
<feature type="transmembrane region" description="Helical" evidence="1">
    <location>
        <begin position="97"/>
        <end position="118"/>
    </location>
</feature>
<evidence type="ECO:0000256" key="1">
    <source>
        <dbReference type="SAM" id="Phobius"/>
    </source>
</evidence>
<dbReference type="EMBL" id="CP006842">
    <property type="protein sequence ID" value="AHW63710.1"/>
    <property type="molecule type" value="Genomic_DNA"/>
</dbReference>
<dbReference type="STRING" id="1404245.CGLY_06310"/>
<sequence>MEQIQDWIISLQQYVDTLPGGLQLTAVFVIGLVPLLEGDVAALVGVLSGIHWLPTVIVGTVGTVLITVSAVGIAGTVGRRQEGRWKDHRVMRRVGSWGSPVAMLVSGLLFSVPITAFIMRASGIPRTVVLTSAVLVSAANALIVGLLVSGALSWLVDT</sequence>